<dbReference type="InterPro" id="IPR025336">
    <property type="entry name" value="SCO4226-like"/>
</dbReference>
<proteinExistence type="predicted"/>
<evidence type="ECO:0000256" key="1">
    <source>
        <dbReference type="SAM" id="SignalP"/>
    </source>
</evidence>
<dbReference type="RefSeq" id="WP_344740150.1">
    <property type="nucleotide sequence ID" value="NZ_BAABAY010000001.1"/>
</dbReference>
<sequence length="130" mass="14283">MKTLKSVLILVSLLTTPIIMAQESTAADLLRKEASTPKMNMYVIEREIPNVGASTTEDLTNISKKSCSVLDGMGSNIKWMNSFVTGDKIYCVYLAENEELVREHAKKGGFPANKISKVETVIDPSTANEQ</sequence>
<dbReference type="EMBL" id="JBAWKB010000001">
    <property type="protein sequence ID" value="MFH6771175.1"/>
    <property type="molecule type" value="Genomic_DNA"/>
</dbReference>
<feature type="chain" id="PRO_5045930959" evidence="1">
    <location>
        <begin position="22"/>
        <end position="130"/>
    </location>
</feature>
<feature type="signal peptide" evidence="1">
    <location>
        <begin position="1"/>
        <end position="21"/>
    </location>
</feature>
<organism evidence="2 3">
    <name type="scientific">Gaetbulibacter aestuarii</name>
    <dbReference type="NCBI Taxonomy" id="1502358"/>
    <lineage>
        <taxon>Bacteria</taxon>
        <taxon>Pseudomonadati</taxon>
        <taxon>Bacteroidota</taxon>
        <taxon>Flavobacteriia</taxon>
        <taxon>Flavobacteriales</taxon>
        <taxon>Flavobacteriaceae</taxon>
        <taxon>Gaetbulibacter</taxon>
    </lineage>
</organism>
<evidence type="ECO:0000313" key="2">
    <source>
        <dbReference type="EMBL" id="MFH6771175.1"/>
    </source>
</evidence>
<reference evidence="2 3" key="1">
    <citation type="submission" date="2024-02" db="EMBL/GenBank/DDBJ databases">
        <title>A Gaetbulibacter species isolated from tidal flats and genomic insights of their niches.</title>
        <authorList>
            <person name="Ye Y."/>
        </authorList>
    </citation>
    <scope>NUCLEOTIDE SEQUENCE [LARGE SCALE GENOMIC DNA]</scope>
    <source>
        <strain evidence="2 3">KYW382</strain>
    </source>
</reference>
<comment type="caution">
    <text evidence="2">The sequence shown here is derived from an EMBL/GenBank/DDBJ whole genome shotgun (WGS) entry which is preliminary data.</text>
</comment>
<keyword evidence="1" id="KW-0732">Signal</keyword>
<accession>A0ABW7MWH1</accession>
<dbReference type="Pfam" id="PF14026">
    <property type="entry name" value="SCO4226-like"/>
    <property type="match status" value="1"/>
</dbReference>
<gene>
    <name evidence="2" type="ORF">V8G58_04450</name>
</gene>
<evidence type="ECO:0000313" key="3">
    <source>
        <dbReference type="Proteomes" id="UP001610100"/>
    </source>
</evidence>
<keyword evidence="3" id="KW-1185">Reference proteome</keyword>
<protein>
    <submittedName>
        <fullName evidence="2">DUF4242 domain-containing protein</fullName>
    </submittedName>
</protein>
<name>A0ABW7MWH1_9FLAO</name>
<dbReference type="Proteomes" id="UP001610100">
    <property type="component" value="Unassembled WGS sequence"/>
</dbReference>